<proteinExistence type="predicted"/>
<feature type="compositionally biased region" description="Polar residues" evidence="1">
    <location>
        <begin position="164"/>
        <end position="180"/>
    </location>
</feature>
<organism evidence="2 3">
    <name type="scientific">Paraglomus brasilianum</name>
    <dbReference type="NCBI Taxonomy" id="144538"/>
    <lineage>
        <taxon>Eukaryota</taxon>
        <taxon>Fungi</taxon>
        <taxon>Fungi incertae sedis</taxon>
        <taxon>Mucoromycota</taxon>
        <taxon>Glomeromycotina</taxon>
        <taxon>Glomeromycetes</taxon>
        <taxon>Paraglomerales</taxon>
        <taxon>Paraglomeraceae</taxon>
        <taxon>Paraglomus</taxon>
    </lineage>
</organism>
<dbReference type="Proteomes" id="UP000789739">
    <property type="component" value="Unassembled WGS sequence"/>
</dbReference>
<evidence type="ECO:0000256" key="1">
    <source>
        <dbReference type="SAM" id="MobiDB-lite"/>
    </source>
</evidence>
<evidence type="ECO:0000313" key="3">
    <source>
        <dbReference type="Proteomes" id="UP000789739"/>
    </source>
</evidence>
<dbReference type="OrthoDB" id="2446162at2759"/>
<sequence>MPLDLRLPLVYKRVDNILAINLQTWKKKLTDTARNETFSRATETYSKSENSINTQHGTEDSAQKQIPLQFPELITNGNETSSHATETYSETSKSENSIREIDTQPKTEDPAQKQMPLQFPEPITNGNETSSHATETYSETSKSESSIREINTQHETEDPAQKQMPLQFSEPINNDQNADGQHSGDGPVSAKEDDNINDRSPNVKVSNIHRTIPNLYQLVELCLDKSTTSSVRKAIIHPEELEKVCNTLVPGSYRSVSDIQFNELADVDIQLIGCYGNYKIISKLLLQNKVIDKDRYEKFIKDEQSLAPGLYLLIIESDMNHQQSQETAVAAITKFGLVILWPEKHFYDEKEILTNATNLHRFLTRLTDHQICLMSEEDLRNFSFSNTNLTNASRLVNIKVKTNRKQEKGVSVGKNGFEIKVPELAICSGDPSKAFIIESNTLQSLAVMQNISESTTMSKGMTKKFNSSYEFQGFLKRKLDEEHYALSLSDLSMDKLDLLINEGLAKPDLLVEYKNKISDLIKQRDEKINEYKKIVNQWALSTLKNYDILFKKGLFSFNTSSIKDNLDLQELYVGHAEVCKDIEAKIIQIGSKEWKSLKREFCNKKKQLANSKAKSALSTVCNVLTNSKNGIDTISDAKFIAVIVHIANETDIAKLQKEYQKWKDEENINKKLEECWKPHIKNMTEDRSFFKYAEKLYHLGKIESEKLKKKLESMYSAEKKMFVKNLQTYQRILELPDRIANANYTNTSLSTSYRNILYINASFEIRKLCQLDDGKFVLVLWDTEKNVYAIFYGTLPELKEKFKRDSVPSRVRLMDEPQDSLIAVNYSTGFMATYSNDECGVLNIYNIYGNETEVGPLYSNLVRKYQLSTLKHLLWIGESSMLFVKEDGEAYTFDYMNCCLNNFEKFPKDAASILSSPDCSCIFVFKQKTNENVNTAVSKIAGNVLVDTGEFSEGIEDKHPAVPVNTNEDTVQALVFFVKQGEPLEIEIPLSSHSLIHYRFMYFEQIQHFVALDLAHNLVVSAK</sequence>
<feature type="compositionally biased region" description="Basic and acidic residues" evidence="1">
    <location>
        <begin position="92"/>
        <end position="111"/>
    </location>
</feature>
<accession>A0A9N9DER4</accession>
<protein>
    <submittedName>
        <fullName evidence="2">7120_t:CDS:1</fullName>
    </submittedName>
</protein>
<reference evidence="2" key="1">
    <citation type="submission" date="2021-06" db="EMBL/GenBank/DDBJ databases">
        <authorList>
            <person name="Kallberg Y."/>
            <person name="Tangrot J."/>
            <person name="Rosling A."/>
        </authorList>
    </citation>
    <scope>NUCLEOTIDE SEQUENCE</scope>
    <source>
        <strain evidence="2">BR232B</strain>
    </source>
</reference>
<evidence type="ECO:0000313" key="2">
    <source>
        <dbReference type="EMBL" id="CAG8632743.1"/>
    </source>
</evidence>
<feature type="non-terminal residue" evidence="2">
    <location>
        <position position="1"/>
    </location>
</feature>
<feature type="region of interest" description="Disordered" evidence="1">
    <location>
        <begin position="40"/>
        <end position="204"/>
    </location>
</feature>
<dbReference type="AlphaFoldDB" id="A0A9N9DER4"/>
<name>A0A9N9DER4_9GLOM</name>
<comment type="caution">
    <text evidence="2">The sequence shown here is derived from an EMBL/GenBank/DDBJ whole genome shotgun (WGS) entry which is preliminary data.</text>
</comment>
<keyword evidence="3" id="KW-1185">Reference proteome</keyword>
<feature type="compositionally biased region" description="Basic and acidic residues" evidence="1">
    <location>
        <begin position="141"/>
        <end position="160"/>
    </location>
</feature>
<feature type="compositionally biased region" description="Polar residues" evidence="1">
    <location>
        <begin position="40"/>
        <end position="56"/>
    </location>
</feature>
<dbReference type="EMBL" id="CAJVPI010001986">
    <property type="protein sequence ID" value="CAG8632743.1"/>
    <property type="molecule type" value="Genomic_DNA"/>
</dbReference>
<feature type="compositionally biased region" description="Polar residues" evidence="1">
    <location>
        <begin position="124"/>
        <end position="133"/>
    </location>
</feature>
<gene>
    <name evidence="2" type="ORF">PBRASI_LOCUS9344</name>
</gene>
<feature type="compositionally biased region" description="Polar residues" evidence="1">
    <location>
        <begin position="75"/>
        <end position="91"/>
    </location>
</feature>